<dbReference type="SUPFAM" id="SSF56112">
    <property type="entry name" value="Protein kinase-like (PK-like)"/>
    <property type="match status" value="1"/>
</dbReference>
<evidence type="ECO:0000313" key="1">
    <source>
        <dbReference type="EMBL" id="MBK5142501.1"/>
    </source>
</evidence>
<evidence type="ECO:0000313" key="2">
    <source>
        <dbReference type="Proteomes" id="UP001296921"/>
    </source>
</evidence>
<dbReference type="EMBL" id="JADRCR010000001">
    <property type="protein sequence ID" value="MBK5142501.1"/>
    <property type="molecule type" value="Genomic_DNA"/>
</dbReference>
<sequence length="273" mass="30499">MSEGLIRLRDYLTLWQLTEDGEPFHTHSSWLQRVCYDNRPAMLKIALSAEERRGSQLMMLWDGRGAARVLRQGGDAILLEYLSGEQSLVKMAMENQDDQATCIICQVVNQLHSQPIAPYAELVSLSERFKSLSLAAEELGGVFSQAESVAARLFAQPQDITILHGDIHHGNILDAGERGWLAIDPKGLLGERGFDFANIFCNPRADIATSAQRFFRRLEIVTETANIERNRLLAWIISWSTLSAAWFIEEGGNPETPLAVAQLALRELGDSDF</sequence>
<gene>
    <name evidence="1" type="ORF">I2494_01965</name>
</gene>
<name>A0ABS1ILU9_9GAMM</name>
<keyword evidence="2" id="KW-1185">Reference proteome</keyword>
<dbReference type="Gene3D" id="3.90.1200.10">
    <property type="match status" value="1"/>
</dbReference>
<comment type="caution">
    <text evidence="1">The sequence shown here is derived from an EMBL/GenBank/DDBJ whole genome shotgun (WGS) entry which is preliminary data.</text>
</comment>
<dbReference type="Proteomes" id="UP001296921">
    <property type="component" value="Unassembled WGS sequence"/>
</dbReference>
<proteinExistence type="predicted"/>
<dbReference type="Pfam" id="PF04655">
    <property type="entry name" value="APH_6_hur"/>
    <property type="match status" value="1"/>
</dbReference>
<reference evidence="1 2" key="1">
    <citation type="submission" date="2020-11" db="EMBL/GenBank/DDBJ databases">
        <title>Insectihabitans protaetiae gen. nov. sp. nov. and Insectihabitans allomyrinae sp. nov., isolated from larvae of Protaetia brevitarsis seulensis and Allomyrina dichotoma, respectively.</title>
        <authorList>
            <person name="Lee S.D."/>
            <person name="Byeon Y.-S."/>
            <person name="Kim S.-M."/>
            <person name="Yang H.L."/>
            <person name="Kim I.S."/>
        </authorList>
    </citation>
    <scope>NUCLEOTIDE SEQUENCE [LARGE SCALE GENOMIC DNA]</scope>
    <source>
        <strain evidence="1 2">BWR-B9</strain>
    </source>
</reference>
<dbReference type="InterPro" id="IPR006748">
    <property type="entry name" value="NH2Glyco/OHUrea_AB-resist_kin"/>
</dbReference>
<accession>A0ABS1ILU9</accession>
<protein>
    <submittedName>
        <fullName evidence="1">3'-kinase</fullName>
    </submittedName>
</protein>
<organism evidence="1 2">
    <name type="scientific">Limnobaculum allomyrinae</name>
    <dbReference type="NCBI Taxonomy" id="2791986"/>
    <lineage>
        <taxon>Bacteria</taxon>
        <taxon>Pseudomonadati</taxon>
        <taxon>Pseudomonadota</taxon>
        <taxon>Gammaproteobacteria</taxon>
        <taxon>Enterobacterales</taxon>
        <taxon>Budviciaceae</taxon>
        <taxon>Limnobaculum</taxon>
    </lineage>
</organism>
<dbReference type="InterPro" id="IPR011009">
    <property type="entry name" value="Kinase-like_dom_sf"/>
</dbReference>